<dbReference type="InterPro" id="IPR013467">
    <property type="entry name" value="HNH78-like"/>
</dbReference>
<keyword evidence="2" id="KW-1185">Reference proteome</keyword>
<dbReference type="EMBL" id="JAYGOJ010000115">
    <property type="protein sequence ID" value="MEA9437544.1"/>
    <property type="molecule type" value="Genomic_DNA"/>
</dbReference>
<accession>A0ABU5W9L4</accession>
<organism evidence="1 2">
    <name type="scientific">Aeromonas caviae</name>
    <name type="common">Aeromonas punctata</name>
    <dbReference type="NCBI Taxonomy" id="648"/>
    <lineage>
        <taxon>Bacteria</taxon>
        <taxon>Pseudomonadati</taxon>
        <taxon>Pseudomonadota</taxon>
        <taxon>Gammaproteobacteria</taxon>
        <taxon>Aeromonadales</taxon>
        <taxon>Aeromonadaceae</taxon>
        <taxon>Aeromonas</taxon>
    </lineage>
</organism>
<keyword evidence="1" id="KW-0255">Endonuclease</keyword>
<sequence length="208" mass="23080">MHKLNRGSAPACLSIFQHGLHNWKSVTPANKEDIWLELIAMQGERCAYCEADISNGSRHIEHFRQKGRDPTQTFVWQNLFGSCGNPNTCGTYKDKQGVYPPAVLIKPDQDDPDQFLRFHSDGSISVHTDLSDSDQERASETLRLFNLTDGSLRWQRQAAATGYLQTAEEIAELAADDPLLAAAYLADEIAATAHLPFATAIKHTLQNA</sequence>
<dbReference type="NCBIfam" id="TIGR02646">
    <property type="entry name" value="retron system putative HNH endonuclease"/>
    <property type="match status" value="1"/>
</dbReference>
<dbReference type="InterPro" id="IPR053575">
    <property type="entry name" value="Retron_Ec78_HNH_endo"/>
</dbReference>
<reference evidence="1 2" key="1">
    <citation type="submission" date="2023-12" db="EMBL/GenBank/DDBJ databases">
        <title>Characterization of antibiotic resistance in Aeromonas spp. in hospital effluent.</title>
        <authorList>
            <person name="Negoseki B.R.S."/>
            <person name="Krul D."/>
            <person name="Siqueira A.C."/>
            <person name="Almeida M."/>
            <person name="Mesa D."/>
            <person name="Conte D."/>
            <person name="Dalla-Costa L.M."/>
        </authorList>
    </citation>
    <scope>NUCLEOTIDE SEQUENCE [LARGE SCALE GENOMIC DNA]</scope>
    <source>
        <strain evidence="1 2">36v</strain>
    </source>
</reference>
<evidence type="ECO:0000313" key="2">
    <source>
        <dbReference type="Proteomes" id="UP001304847"/>
    </source>
</evidence>
<protein>
    <submittedName>
        <fullName evidence="1">Retron Ec78 anti-phage system effector HNH endonuclease PtuB</fullName>
    </submittedName>
</protein>
<comment type="caution">
    <text evidence="1">The sequence shown here is derived from an EMBL/GenBank/DDBJ whole genome shotgun (WGS) entry which is preliminary data.</text>
</comment>
<dbReference type="GO" id="GO:0004519">
    <property type="term" value="F:endonuclease activity"/>
    <property type="evidence" value="ECO:0007669"/>
    <property type="project" value="UniProtKB-KW"/>
</dbReference>
<keyword evidence="1" id="KW-0540">Nuclease</keyword>
<dbReference type="Proteomes" id="UP001304847">
    <property type="component" value="Unassembled WGS sequence"/>
</dbReference>
<dbReference type="RefSeq" id="WP_323580846.1">
    <property type="nucleotide sequence ID" value="NZ_JAYGOJ010000115.1"/>
</dbReference>
<proteinExistence type="predicted"/>
<gene>
    <name evidence="1" type="primary">ptuB</name>
    <name evidence="1" type="ORF">VCX44_17470</name>
</gene>
<keyword evidence="1" id="KW-0378">Hydrolase</keyword>
<evidence type="ECO:0000313" key="1">
    <source>
        <dbReference type="EMBL" id="MEA9437544.1"/>
    </source>
</evidence>
<dbReference type="Gene3D" id="1.10.30.50">
    <property type="match status" value="1"/>
</dbReference>
<dbReference type="NCBIfam" id="NF041761">
    <property type="entry name" value="PtuB"/>
    <property type="match status" value="1"/>
</dbReference>
<name>A0ABU5W9L4_AERCA</name>